<evidence type="ECO:0000256" key="8">
    <source>
        <dbReference type="PIRNR" id="PIRNR001361"/>
    </source>
</evidence>
<evidence type="ECO:0000256" key="3">
    <source>
        <dbReference type="ARBA" id="ARBA00007985"/>
    </source>
</evidence>
<dbReference type="SUPFAM" id="SSF51569">
    <property type="entry name" value="Aldolase"/>
    <property type="match status" value="1"/>
</dbReference>
<evidence type="ECO:0000256" key="1">
    <source>
        <dbReference type="ARBA" id="ARBA00003726"/>
    </source>
</evidence>
<evidence type="ECO:0000256" key="2">
    <source>
        <dbReference type="ARBA" id="ARBA00004688"/>
    </source>
</evidence>
<dbReference type="NCBIfam" id="TIGR00034">
    <property type="entry name" value="aroFGH"/>
    <property type="match status" value="1"/>
</dbReference>
<dbReference type="Pfam" id="PF00793">
    <property type="entry name" value="DAHP_synth_1"/>
    <property type="match status" value="1"/>
</dbReference>
<dbReference type="NCBIfam" id="NF009396">
    <property type="entry name" value="PRK12756.1"/>
    <property type="match status" value="1"/>
</dbReference>
<comment type="caution">
    <text evidence="10">The sequence shown here is derived from an EMBL/GenBank/DDBJ whole genome shotgun (WGS) entry which is preliminary data.</text>
</comment>
<comment type="catalytic activity">
    <reaction evidence="7 8">
        <text>D-erythrose 4-phosphate + phosphoenolpyruvate + H2O = 7-phospho-2-dehydro-3-deoxy-D-arabino-heptonate + phosphate</text>
        <dbReference type="Rhea" id="RHEA:14717"/>
        <dbReference type="ChEBI" id="CHEBI:15377"/>
        <dbReference type="ChEBI" id="CHEBI:16897"/>
        <dbReference type="ChEBI" id="CHEBI:43474"/>
        <dbReference type="ChEBI" id="CHEBI:58394"/>
        <dbReference type="ChEBI" id="CHEBI:58702"/>
        <dbReference type="EC" id="2.5.1.54"/>
    </reaction>
</comment>
<keyword evidence="6 8" id="KW-0057">Aromatic amino acid biosynthesis</keyword>
<proteinExistence type="inferred from homology"/>
<dbReference type="Proteomes" id="UP001620408">
    <property type="component" value="Unassembled WGS sequence"/>
</dbReference>
<dbReference type="InterPro" id="IPR013785">
    <property type="entry name" value="Aldolase_TIM"/>
</dbReference>
<keyword evidence="5 8" id="KW-0808">Transferase</keyword>
<dbReference type="GO" id="GO:0003849">
    <property type="term" value="F:3-deoxy-7-phosphoheptulonate synthase activity"/>
    <property type="evidence" value="ECO:0007669"/>
    <property type="project" value="UniProtKB-EC"/>
</dbReference>
<comment type="function">
    <text evidence="1 8">Stereospecific condensation of phosphoenolpyruvate (PEP) and D-erythrose-4-phosphate (E4P) giving rise to 3-deoxy-D-arabino-heptulosonate-7-phosphate (DAHP).</text>
</comment>
<evidence type="ECO:0000259" key="9">
    <source>
        <dbReference type="Pfam" id="PF00793"/>
    </source>
</evidence>
<dbReference type="InterPro" id="IPR006218">
    <property type="entry name" value="DAHP1/KDSA"/>
</dbReference>
<dbReference type="RefSeq" id="WP_379984336.1">
    <property type="nucleotide sequence ID" value="NZ_JADIKD010000012.1"/>
</dbReference>
<dbReference type="EMBL" id="JADIKD010000012">
    <property type="protein sequence ID" value="MFK2919632.1"/>
    <property type="molecule type" value="Genomic_DNA"/>
</dbReference>
<evidence type="ECO:0000256" key="6">
    <source>
        <dbReference type="ARBA" id="ARBA00023141"/>
    </source>
</evidence>
<evidence type="ECO:0000313" key="11">
    <source>
        <dbReference type="Proteomes" id="UP001620408"/>
    </source>
</evidence>
<feature type="domain" description="DAHP synthetase I/KDSA" evidence="9">
    <location>
        <begin position="46"/>
        <end position="339"/>
    </location>
</feature>
<dbReference type="Gene3D" id="3.20.20.70">
    <property type="entry name" value="Aldolase class I"/>
    <property type="match status" value="1"/>
</dbReference>
<accession>A0ABW8K9T1</accession>
<dbReference type="InterPro" id="IPR006219">
    <property type="entry name" value="DAHP_synth_1"/>
</dbReference>
<dbReference type="PANTHER" id="PTHR21225:SF12">
    <property type="entry name" value="PHOSPHO-2-DEHYDRO-3-DEOXYHEPTONATE ALDOLASE, TYROSINE-INHIBITED"/>
    <property type="match status" value="1"/>
</dbReference>
<evidence type="ECO:0000256" key="7">
    <source>
        <dbReference type="ARBA" id="ARBA00047508"/>
    </source>
</evidence>
<keyword evidence="11" id="KW-1185">Reference proteome</keyword>
<sequence>MTRQTTDDLRIRAITTLSTPAQVMRDCAATEHAADTVANARDAVHSILAGQDDRLVVVIGPCSIHDTAAALEYAGRLAAQRERFADTLEIVMRVYFEKPRTTVGWKGLINDPDLDGSFQIDKGLRLARKLLCDINDLGVPAGCEFLDMITPQYIADLVAWGAIGARTTESQVHRELASGLSCPVGFKNGTDGNVKIAVDAVQAASQPHHFMAVTKDGQTAIASTTGNGDCHVILRGGKLPNYNAASVDAACDAVVRAGLPARVMIDASHANSAKQPENQPRVIDDIAEQIEADERRVIGVMVESHLVGGRQDLVEGQPLRYGQSITDGCIDWDSSVRVLERLADAVRRRRAGSGVAVRLQQAVG</sequence>
<dbReference type="NCBIfam" id="NF009395">
    <property type="entry name" value="PRK12755.1"/>
    <property type="match status" value="1"/>
</dbReference>
<reference evidence="10 11" key="1">
    <citation type="submission" date="2020-10" db="EMBL/GenBank/DDBJ databases">
        <title>Phylogeny of dyella-like bacteria.</title>
        <authorList>
            <person name="Fu J."/>
        </authorList>
    </citation>
    <scope>NUCLEOTIDE SEQUENCE [LARGE SCALE GENOMIC DNA]</scope>
    <source>
        <strain evidence="10 11">BB4</strain>
    </source>
</reference>
<evidence type="ECO:0000313" key="10">
    <source>
        <dbReference type="EMBL" id="MFK2919632.1"/>
    </source>
</evidence>
<dbReference type="PANTHER" id="PTHR21225">
    <property type="entry name" value="PHOSPHO-2-DEHYDRO-3-DEOXYHEPTONATE ALDOLASE DAHP SYNTHETASE"/>
    <property type="match status" value="1"/>
</dbReference>
<dbReference type="EC" id="2.5.1.54" evidence="8"/>
<evidence type="ECO:0000256" key="4">
    <source>
        <dbReference type="ARBA" id="ARBA00022605"/>
    </source>
</evidence>
<dbReference type="PIRSF" id="PIRSF001361">
    <property type="entry name" value="DAHP_synthase"/>
    <property type="match status" value="1"/>
</dbReference>
<keyword evidence="4 8" id="KW-0028">Amino-acid biosynthesis</keyword>
<comment type="similarity">
    <text evidence="3 8">Belongs to the class-I DAHP synthase family.</text>
</comment>
<evidence type="ECO:0000256" key="5">
    <source>
        <dbReference type="ARBA" id="ARBA00022679"/>
    </source>
</evidence>
<organism evidence="10 11">
    <name type="scientific">Dyella koreensis</name>
    <dbReference type="NCBI Taxonomy" id="311235"/>
    <lineage>
        <taxon>Bacteria</taxon>
        <taxon>Pseudomonadati</taxon>
        <taxon>Pseudomonadota</taxon>
        <taxon>Gammaproteobacteria</taxon>
        <taxon>Lysobacterales</taxon>
        <taxon>Rhodanobacteraceae</taxon>
        <taxon>Dyella</taxon>
    </lineage>
</organism>
<gene>
    <name evidence="10" type="ORF">ISS97_20395</name>
</gene>
<name>A0ABW8K9T1_9GAMM</name>
<protein>
    <recommendedName>
        <fullName evidence="8">Phospho-2-dehydro-3-deoxyheptonate aldolase</fullName>
        <ecNumber evidence="8">2.5.1.54</ecNumber>
    </recommendedName>
</protein>
<comment type="pathway">
    <text evidence="2 8">Metabolic intermediate biosynthesis; chorismate biosynthesis; chorismate from D-erythrose 4-phosphate and phosphoenolpyruvate: step 1/7.</text>
</comment>